<feature type="compositionally biased region" description="Polar residues" evidence="1">
    <location>
        <begin position="9"/>
        <end position="22"/>
    </location>
</feature>
<organism evidence="2 3">
    <name type="scientific">Crenichthys baileyi</name>
    <name type="common">White River springfish</name>
    <dbReference type="NCBI Taxonomy" id="28760"/>
    <lineage>
        <taxon>Eukaryota</taxon>
        <taxon>Metazoa</taxon>
        <taxon>Chordata</taxon>
        <taxon>Craniata</taxon>
        <taxon>Vertebrata</taxon>
        <taxon>Euteleostomi</taxon>
        <taxon>Actinopterygii</taxon>
        <taxon>Neopterygii</taxon>
        <taxon>Teleostei</taxon>
        <taxon>Neoteleostei</taxon>
        <taxon>Acanthomorphata</taxon>
        <taxon>Ovalentaria</taxon>
        <taxon>Atherinomorphae</taxon>
        <taxon>Cyprinodontiformes</taxon>
        <taxon>Goodeidae</taxon>
        <taxon>Crenichthys</taxon>
    </lineage>
</organism>
<proteinExistence type="predicted"/>
<comment type="caution">
    <text evidence="2">The sequence shown here is derived from an EMBL/GenBank/DDBJ whole genome shotgun (WGS) entry which is preliminary data.</text>
</comment>
<evidence type="ECO:0000313" key="2">
    <source>
        <dbReference type="EMBL" id="KAK5603952.1"/>
    </source>
</evidence>
<name>A0AAV9R617_9TELE</name>
<evidence type="ECO:0000256" key="1">
    <source>
        <dbReference type="SAM" id="MobiDB-lite"/>
    </source>
</evidence>
<dbReference type="AlphaFoldDB" id="A0AAV9R617"/>
<dbReference type="EMBL" id="JAHHUM010002387">
    <property type="protein sequence ID" value="KAK5603952.1"/>
    <property type="molecule type" value="Genomic_DNA"/>
</dbReference>
<keyword evidence="3" id="KW-1185">Reference proteome</keyword>
<sequence>MDEFFKSVISETQEQQSPSQRASNLLTLHNRHLHPHRAHLEPTQTPVASYPGIQQENRQALDCQGSCNSEVPHPSWLVMEMQVNMDSRVSCSVLGQ</sequence>
<gene>
    <name evidence="2" type="ORF">CRENBAI_025672</name>
</gene>
<dbReference type="Proteomes" id="UP001311232">
    <property type="component" value="Unassembled WGS sequence"/>
</dbReference>
<reference evidence="2 3" key="1">
    <citation type="submission" date="2021-06" db="EMBL/GenBank/DDBJ databases">
        <authorList>
            <person name="Palmer J.M."/>
        </authorList>
    </citation>
    <scope>NUCLEOTIDE SEQUENCE [LARGE SCALE GENOMIC DNA]</scope>
    <source>
        <strain evidence="2 3">MEX-2019</strain>
        <tissue evidence="2">Muscle</tissue>
    </source>
</reference>
<feature type="region of interest" description="Disordered" evidence="1">
    <location>
        <begin position="1"/>
        <end position="22"/>
    </location>
</feature>
<evidence type="ECO:0000313" key="3">
    <source>
        <dbReference type="Proteomes" id="UP001311232"/>
    </source>
</evidence>
<accession>A0AAV9R617</accession>
<protein>
    <submittedName>
        <fullName evidence="2">Uncharacterized protein</fullName>
    </submittedName>
</protein>